<reference evidence="9 10" key="1">
    <citation type="journal article" date="2014" name="Genome Announc.">
        <title>Draft Genome Sequence of the Antitrypanosomally Active Sponge-Associated Bacterium Actinokineospora sp. Strain EG49.</title>
        <authorList>
            <person name="Harjes J."/>
            <person name="Ryu T."/>
            <person name="Abdelmohsen U.R."/>
            <person name="Moitinho-Silva L."/>
            <person name="Horn H."/>
            <person name="Ravasi T."/>
            <person name="Hentschel U."/>
        </authorList>
    </citation>
    <scope>NUCLEOTIDE SEQUENCE [LARGE SCALE GENOMIC DNA]</scope>
    <source>
        <strain evidence="9 10">EG49</strain>
    </source>
</reference>
<gene>
    <name evidence="9" type="ORF">UO65_3716</name>
</gene>
<comment type="similarity">
    <text evidence="1 7">Belongs to the acylphosphatase family.</text>
</comment>
<dbReference type="GO" id="GO:0003998">
    <property type="term" value="F:acylphosphatase activity"/>
    <property type="evidence" value="ECO:0007669"/>
    <property type="project" value="UniProtKB-EC"/>
</dbReference>
<dbReference type="PRINTS" id="PR00112">
    <property type="entry name" value="ACYLPHPHTASE"/>
</dbReference>
<evidence type="ECO:0000313" key="10">
    <source>
        <dbReference type="Proteomes" id="UP000019277"/>
    </source>
</evidence>
<protein>
    <recommendedName>
        <fullName evidence="3 5">Acylphosphatase</fullName>
        <ecNumber evidence="2 5">3.6.1.7</ecNumber>
    </recommendedName>
</protein>
<dbReference type="SUPFAM" id="SSF54975">
    <property type="entry name" value="Acylphosphatase/BLUF domain-like"/>
    <property type="match status" value="1"/>
</dbReference>
<accession>W7IKW4</accession>
<feature type="active site" evidence="5">
    <location>
        <position position="26"/>
    </location>
</feature>
<dbReference type="EMBL" id="AYXG01000136">
    <property type="protein sequence ID" value="EWC60983.1"/>
    <property type="molecule type" value="Genomic_DNA"/>
</dbReference>
<evidence type="ECO:0000256" key="3">
    <source>
        <dbReference type="ARBA" id="ARBA00015991"/>
    </source>
</evidence>
<evidence type="ECO:0000256" key="5">
    <source>
        <dbReference type="PROSITE-ProRule" id="PRU00520"/>
    </source>
</evidence>
<evidence type="ECO:0000256" key="2">
    <source>
        <dbReference type="ARBA" id="ARBA00012150"/>
    </source>
</evidence>
<proteinExistence type="inferred from homology"/>
<dbReference type="InterPro" id="IPR001792">
    <property type="entry name" value="Acylphosphatase-like_dom"/>
</dbReference>
<feature type="active site" evidence="5">
    <location>
        <position position="44"/>
    </location>
</feature>
<keyword evidence="5 6" id="KW-0378">Hydrolase</keyword>
<dbReference type="PROSITE" id="PS00151">
    <property type="entry name" value="ACYLPHOSPHATASE_2"/>
    <property type="match status" value="1"/>
</dbReference>
<evidence type="ECO:0000259" key="8">
    <source>
        <dbReference type="PROSITE" id="PS51160"/>
    </source>
</evidence>
<dbReference type="PATRIC" id="fig|909613.9.peg.3717"/>
<comment type="caution">
    <text evidence="9">The sequence shown here is derived from an EMBL/GenBank/DDBJ whole genome shotgun (WGS) entry which is preliminary data.</text>
</comment>
<sequence length="97" mass="10538">MSEVAGEPDVRVTAWVRGTVQGVGFRWWTRSRALELGLVGWARNTADGRVEVVAEGTRARCDELLAALRSGRSPGSVEVVVEQWGAVKGDLVGFVER</sequence>
<dbReference type="PROSITE" id="PS51160">
    <property type="entry name" value="ACYLPHOSPHATASE_3"/>
    <property type="match status" value="1"/>
</dbReference>
<dbReference type="PANTHER" id="PTHR47268:SF4">
    <property type="entry name" value="ACYLPHOSPHATASE"/>
    <property type="match status" value="1"/>
</dbReference>
<comment type="catalytic activity">
    <reaction evidence="4 5 6">
        <text>an acyl phosphate + H2O = a carboxylate + phosphate + H(+)</text>
        <dbReference type="Rhea" id="RHEA:14965"/>
        <dbReference type="ChEBI" id="CHEBI:15377"/>
        <dbReference type="ChEBI" id="CHEBI:15378"/>
        <dbReference type="ChEBI" id="CHEBI:29067"/>
        <dbReference type="ChEBI" id="CHEBI:43474"/>
        <dbReference type="ChEBI" id="CHEBI:59918"/>
        <dbReference type="EC" id="3.6.1.7"/>
    </reaction>
</comment>
<dbReference type="NCBIfam" id="NF010997">
    <property type="entry name" value="PRK14422.1"/>
    <property type="match status" value="1"/>
</dbReference>
<dbReference type="Gene3D" id="3.30.70.100">
    <property type="match status" value="1"/>
</dbReference>
<name>W7IKW4_9PSEU</name>
<evidence type="ECO:0000256" key="1">
    <source>
        <dbReference type="ARBA" id="ARBA00005614"/>
    </source>
</evidence>
<dbReference type="InterPro" id="IPR036046">
    <property type="entry name" value="Acylphosphatase-like_dom_sf"/>
</dbReference>
<dbReference type="eggNOG" id="COG1254">
    <property type="taxonomic scope" value="Bacteria"/>
</dbReference>
<dbReference type="Proteomes" id="UP000019277">
    <property type="component" value="Unassembled WGS sequence"/>
</dbReference>
<dbReference type="PANTHER" id="PTHR47268">
    <property type="entry name" value="ACYLPHOSPHATASE"/>
    <property type="match status" value="1"/>
</dbReference>
<dbReference type="InterPro" id="IPR020456">
    <property type="entry name" value="Acylphosphatase"/>
</dbReference>
<organism evidence="9 10">
    <name type="scientific">Actinokineospora spheciospongiae</name>
    <dbReference type="NCBI Taxonomy" id="909613"/>
    <lineage>
        <taxon>Bacteria</taxon>
        <taxon>Bacillati</taxon>
        <taxon>Actinomycetota</taxon>
        <taxon>Actinomycetes</taxon>
        <taxon>Pseudonocardiales</taxon>
        <taxon>Pseudonocardiaceae</taxon>
        <taxon>Actinokineospora</taxon>
    </lineage>
</organism>
<evidence type="ECO:0000256" key="7">
    <source>
        <dbReference type="RuleBase" id="RU004168"/>
    </source>
</evidence>
<dbReference type="PROSITE" id="PS00150">
    <property type="entry name" value="ACYLPHOSPHATASE_1"/>
    <property type="match status" value="1"/>
</dbReference>
<dbReference type="AlphaFoldDB" id="W7IKW4"/>
<dbReference type="RefSeq" id="WP_035284136.1">
    <property type="nucleotide sequence ID" value="NZ_AYXG01000136.1"/>
</dbReference>
<dbReference type="InterPro" id="IPR017968">
    <property type="entry name" value="Acylphosphatase_CS"/>
</dbReference>
<evidence type="ECO:0000256" key="4">
    <source>
        <dbReference type="ARBA" id="ARBA00047645"/>
    </source>
</evidence>
<dbReference type="Pfam" id="PF00708">
    <property type="entry name" value="Acylphosphatase"/>
    <property type="match status" value="1"/>
</dbReference>
<keyword evidence="10" id="KW-1185">Reference proteome</keyword>
<dbReference type="STRING" id="909613.UO65_3716"/>
<evidence type="ECO:0000313" key="9">
    <source>
        <dbReference type="EMBL" id="EWC60983.1"/>
    </source>
</evidence>
<evidence type="ECO:0000256" key="6">
    <source>
        <dbReference type="RuleBase" id="RU000553"/>
    </source>
</evidence>
<feature type="domain" description="Acylphosphatase-like" evidence="8">
    <location>
        <begin position="11"/>
        <end position="97"/>
    </location>
</feature>
<dbReference type="EC" id="3.6.1.7" evidence="2 5"/>